<dbReference type="PANTHER" id="PTHR11360:SF317">
    <property type="entry name" value="MAJOR FACILITATOR SUPERFAMILY (MFS) PROFILE DOMAIN-CONTAINING PROTEIN-RELATED"/>
    <property type="match status" value="1"/>
</dbReference>
<dbReference type="Pfam" id="PF07690">
    <property type="entry name" value="MFS_1"/>
    <property type="match status" value="2"/>
</dbReference>
<keyword evidence="3 4" id="KW-0472">Membrane</keyword>
<feature type="transmembrane region" description="Helical" evidence="4">
    <location>
        <begin position="28"/>
        <end position="48"/>
    </location>
</feature>
<dbReference type="InterPro" id="IPR050327">
    <property type="entry name" value="Proton-linked_MCT"/>
</dbReference>
<gene>
    <name evidence="5" type="ORF">ABFB10_21740</name>
</gene>
<keyword evidence="1 4" id="KW-0812">Transmembrane</keyword>
<evidence type="ECO:0000313" key="5">
    <source>
        <dbReference type="EMBL" id="MEN9063216.1"/>
    </source>
</evidence>
<dbReference type="CDD" id="cd17353">
    <property type="entry name" value="MFS_OFA_like"/>
    <property type="match status" value="1"/>
</dbReference>
<dbReference type="PANTHER" id="PTHR11360">
    <property type="entry name" value="MONOCARBOXYLATE TRANSPORTER"/>
    <property type="match status" value="1"/>
</dbReference>
<dbReference type="InterPro" id="IPR011701">
    <property type="entry name" value="MFS"/>
</dbReference>
<organism evidence="5 6">
    <name type="scientific">Ponticoccus litoralis</name>
    <dbReference type="NCBI Taxonomy" id="422297"/>
    <lineage>
        <taxon>Bacteria</taxon>
        <taxon>Pseudomonadati</taxon>
        <taxon>Pseudomonadota</taxon>
        <taxon>Alphaproteobacteria</taxon>
        <taxon>Rhodobacterales</taxon>
        <taxon>Roseobacteraceae</taxon>
        <taxon>Ponticoccus</taxon>
    </lineage>
</organism>
<keyword evidence="6" id="KW-1185">Reference proteome</keyword>
<protein>
    <submittedName>
        <fullName evidence="5">OFA family MFS transporter</fullName>
    </submittedName>
</protein>
<dbReference type="InterPro" id="IPR036259">
    <property type="entry name" value="MFS_trans_sf"/>
</dbReference>
<feature type="transmembrane region" description="Helical" evidence="4">
    <location>
        <begin position="341"/>
        <end position="367"/>
    </location>
</feature>
<dbReference type="Gene3D" id="1.20.1250.20">
    <property type="entry name" value="MFS general substrate transporter like domains"/>
    <property type="match status" value="2"/>
</dbReference>
<dbReference type="Proteomes" id="UP001428774">
    <property type="component" value="Unassembled WGS sequence"/>
</dbReference>
<feature type="transmembrane region" description="Helical" evidence="4">
    <location>
        <begin position="101"/>
        <end position="120"/>
    </location>
</feature>
<feature type="transmembrane region" description="Helical" evidence="4">
    <location>
        <begin position="379"/>
        <end position="402"/>
    </location>
</feature>
<evidence type="ECO:0000256" key="4">
    <source>
        <dbReference type="SAM" id="Phobius"/>
    </source>
</evidence>
<dbReference type="EMBL" id="JBDNCH010000004">
    <property type="protein sequence ID" value="MEN9063216.1"/>
    <property type="molecule type" value="Genomic_DNA"/>
</dbReference>
<proteinExistence type="predicted"/>
<feature type="transmembrane region" description="Helical" evidence="4">
    <location>
        <begin position="311"/>
        <end position="329"/>
    </location>
</feature>
<keyword evidence="2 4" id="KW-1133">Transmembrane helix</keyword>
<name>A0AAW9SRA1_9RHOB</name>
<comment type="caution">
    <text evidence="5">The sequence shown here is derived from an EMBL/GenBank/DDBJ whole genome shotgun (WGS) entry which is preliminary data.</text>
</comment>
<reference evidence="5 6" key="1">
    <citation type="submission" date="2024-05" db="EMBL/GenBank/DDBJ databases">
        <title>Genome sequence of Ponticoccus litoralis KCCM 90028.</title>
        <authorList>
            <person name="Kim J.M."/>
            <person name="Lee J.K."/>
            <person name="Choi B.J."/>
            <person name="Bayburt H."/>
            <person name="Baek J.H."/>
            <person name="Jeon C.O."/>
        </authorList>
    </citation>
    <scope>NUCLEOTIDE SEQUENCE [LARGE SCALE GENOMIC DNA]</scope>
    <source>
        <strain evidence="5 6">KCCM 90028</strain>
    </source>
</reference>
<sequence>MSNAAGGALGFLYKSHIVAKPGYNRWRVPPASIAIHLCIGSVYAWSVFNPPLTRELGVVASSAEDWSLSSVVWIFSVAIVFLGLAAAFAGKWLEEVGPRMVGVVAAFLWGGGFIIGSFGIATHQLWMLYLGYGVLGGCGLGLGYVSPVSTLIRWFPDRRGMATGMAIMGFGGGAMIAAPVKGWLLDIFERAPEYLGTSEAVQTVVDGGRLFAETAAGRVEVVIANAAQAAELGGAAGVYVVGTGSTGAAGVFLTLGIVYFIVMMIAAFQYRVPAPDWKPEGWQPKPAAKGMVSDNHVHIDQALKTPQFWQLWVMLCFNVTAGIGVIGVAKTMMTEIFGSVMPLVVTAAFASTYVLMISVFNMVGRFFWASTSDYIGRKATYMCFFVLGTLLYLSIPYFASAVATNPSLIYLVGFYAATMIIFSMYGGGFATIPAYLADMFGTMHVGGIHGRLLTAWSTAGVLGPLAITSLRQMSVTSAIEDLAGKVDPATFAETFGAPLTQLEQLVAAKTVTIARLMEIAPAGTIDPTPSLYNTTMYCMAALLVVAFFANLFMRTGERASPPRRARASGGSRRVMHRPGRAIAAARPGLDRATDLRQLLSERRFGIENTYHARQTGNVHRACARAALRYAPPRA</sequence>
<feature type="transmembrane region" description="Helical" evidence="4">
    <location>
        <begin position="248"/>
        <end position="268"/>
    </location>
</feature>
<dbReference type="AlphaFoldDB" id="A0AAW9SRA1"/>
<accession>A0AAW9SRA1</accession>
<evidence type="ECO:0000256" key="2">
    <source>
        <dbReference type="ARBA" id="ARBA00022989"/>
    </source>
</evidence>
<evidence type="ECO:0000256" key="1">
    <source>
        <dbReference type="ARBA" id="ARBA00022692"/>
    </source>
</evidence>
<feature type="transmembrane region" description="Helical" evidence="4">
    <location>
        <begin position="166"/>
        <end position="185"/>
    </location>
</feature>
<dbReference type="GO" id="GO:0022857">
    <property type="term" value="F:transmembrane transporter activity"/>
    <property type="evidence" value="ECO:0007669"/>
    <property type="project" value="InterPro"/>
</dbReference>
<feature type="transmembrane region" description="Helical" evidence="4">
    <location>
        <begin position="534"/>
        <end position="553"/>
    </location>
</feature>
<feature type="transmembrane region" description="Helical" evidence="4">
    <location>
        <begin position="68"/>
        <end position="89"/>
    </location>
</feature>
<dbReference type="RefSeq" id="WP_347168316.1">
    <property type="nucleotide sequence ID" value="NZ_JBDNCH010000004.1"/>
</dbReference>
<feature type="transmembrane region" description="Helical" evidence="4">
    <location>
        <begin position="126"/>
        <end position="145"/>
    </location>
</feature>
<dbReference type="SUPFAM" id="SSF103473">
    <property type="entry name" value="MFS general substrate transporter"/>
    <property type="match status" value="1"/>
</dbReference>
<evidence type="ECO:0000256" key="3">
    <source>
        <dbReference type="ARBA" id="ARBA00023136"/>
    </source>
</evidence>
<feature type="transmembrane region" description="Helical" evidence="4">
    <location>
        <begin position="408"/>
        <end position="436"/>
    </location>
</feature>
<evidence type="ECO:0000313" key="6">
    <source>
        <dbReference type="Proteomes" id="UP001428774"/>
    </source>
</evidence>